<gene>
    <name evidence="1" type="ORF">COCON_G00236350</name>
</gene>
<name>A0A9Q1HMH8_CONCO</name>
<accession>A0A9Q1HMH8</accession>
<dbReference type="EMBL" id="JAFJMO010001550">
    <property type="protein sequence ID" value="KAJ8245024.1"/>
    <property type="molecule type" value="Genomic_DNA"/>
</dbReference>
<evidence type="ECO:0000313" key="1">
    <source>
        <dbReference type="EMBL" id="KAJ8245024.1"/>
    </source>
</evidence>
<dbReference type="Proteomes" id="UP001152803">
    <property type="component" value="Unassembled WGS sequence"/>
</dbReference>
<proteinExistence type="predicted"/>
<keyword evidence="2" id="KW-1185">Reference proteome</keyword>
<dbReference type="PANTHER" id="PTHR33332">
    <property type="entry name" value="REVERSE TRANSCRIPTASE DOMAIN-CONTAINING PROTEIN"/>
    <property type="match status" value="1"/>
</dbReference>
<evidence type="ECO:0000313" key="2">
    <source>
        <dbReference type="Proteomes" id="UP001152803"/>
    </source>
</evidence>
<reference evidence="1" key="1">
    <citation type="journal article" date="2023" name="Science">
        <title>Genome structures resolve the early diversification of teleost fishes.</title>
        <authorList>
            <person name="Parey E."/>
            <person name="Louis A."/>
            <person name="Montfort J."/>
            <person name="Bouchez O."/>
            <person name="Roques C."/>
            <person name="Iampietro C."/>
            <person name="Lluch J."/>
            <person name="Castinel A."/>
            <person name="Donnadieu C."/>
            <person name="Desvignes T."/>
            <person name="Floi Bucao C."/>
            <person name="Jouanno E."/>
            <person name="Wen M."/>
            <person name="Mejri S."/>
            <person name="Dirks R."/>
            <person name="Jansen H."/>
            <person name="Henkel C."/>
            <person name="Chen W.J."/>
            <person name="Zahm M."/>
            <person name="Cabau C."/>
            <person name="Klopp C."/>
            <person name="Thompson A.W."/>
            <person name="Robinson-Rechavi M."/>
            <person name="Braasch I."/>
            <person name="Lecointre G."/>
            <person name="Bobe J."/>
            <person name="Postlethwait J.H."/>
            <person name="Berthelot C."/>
            <person name="Roest Crollius H."/>
            <person name="Guiguen Y."/>
        </authorList>
    </citation>
    <scope>NUCLEOTIDE SEQUENCE</scope>
    <source>
        <strain evidence="1">Concon-B</strain>
    </source>
</reference>
<evidence type="ECO:0008006" key="3">
    <source>
        <dbReference type="Google" id="ProtNLM"/>
    </source>
</evidence>
<sequence length="253" mass="28234">MDNHHLKLNAGKTEMIFIPANTSPNLDLSISLGDTTLTPSPSARNLGVVMHSRLSLSENIAAVTRSCRFFLYNIRRIRPFLTPYSTQLLVQAMVLSRLDYCNSLLAGLPASAIRPLQLIQNAAARLVFNLPKYSHVTPLLTSLHWLPVMARIKFKTLVLAFQAVKGSSPAYLLKIIRPYTPARPLRSASTGRLAPPPLRTSTSRSRLLSVLAPLWWTELPVEVRTVESLPTFKRKLKTHLFKQHLSPSLPTSL</sequence>
<protein>
    <recommendedName>
        <fullName evidence="3">Reverse transcriptase</fullName>
    </recommendedName>
</protein>
<comment type="caution">
    <text evidence="1">The sequence shown here is derived from an EMBL/GenBank/DDBJ whole genome shotgun (WGS) entry which is preliminary data.</text>
</comment>
<organism evidence="1 2">
    <name type="scientific">Conger conger</name>
    <name type="common">Conger eel</name>
    <name type="synonym">Muraena conger</name>
    <dbReference type="NCBI Taxonomy" id="82655"/>
    <lineage>
        <taxon>Eukaryota</taxon>
        <taxon>Metazoa</taxon>
        <taxon>Chordata</taxon>
        <taxon>Craniata</taxon>
        <taxon>Vertebrata</taxon>
        <taxon>Euteleostomi</taxon>
        <taxon>Actinopterygii</taxon>
        <taxon>Neopterygii</taxon>
        <taxon>Teleostei</taxon>
        <taxon>Anguilliformes</taxon>
        <taxon>Congridae</taxon>
        <taxon>Conger</taxon>
    </lineage>
</organism>
<dbReference type="OrthoDB" id="8936366at2759"/>
<dbReference type="AlphaFoldDB" id="A0A9Q1HMH8"/>